<dbReference type="InterPro" id="IPR050111">
    <property type="entry name" value="C-type_lectin/snaclec_domain"/>
</dbReference>
<dbReference type="Ensembl" id="ENSSHAT00000034024.1">
    <property type="protein sequence ID" value="ENSSHAP00000043535.1"/>
    <property type="gene ID" value="ENSSHAG00000003235.2"/>
</dbReference>
<organism evidence="4 5">
    <name type="scientific">Sarcophilus harrisii</name>
    <name type="common">Tasmanian devil</name>
    <name type="synonym">Sarcophilus laniarius</name>
    <dbReference type="NCBI Taxonomy" id="9305"/>
    <lineage>
        <taxon>Eukaryota</taxon>
        <taxon>Metazoa</taxon>
        <taxon>Chordata</taxon>
        <taxon>Craniata</taxon>
        <taxon>Vertebrata</taxon>
        <taxon>Euteleostomi</taxon>
        <taxon>Mammalia</taxon>
        <taxon>Metatheria</taxon>
        <taxon>Dasyuromorphia</taxon>
        <taxon>Dasyuridae</taxon>
        <taxon>Sarcophilus</taxon>
    </lineage>
</organism>
<dbReference type="GeneTree" id="ENSGT00940000154447"/>
<feature type="chain" id="PRO_5029817914" description="C-type lectin domain-containing protein" evidence="2">
    <location>
        <begin position="28"/>
        <end position="183"/>
    </location>
</feature>
<dbReference type="AlphaFoldDB" id="A0A7N4V748"/>
<proteinExistence type="predicted"/>
<dbReference type="Pfam" id="PF00059">
    <property type="entry name" value="Lectin_C"/>
    <property type="match status" value="1"/>
</dbReference>
<evidence type="ECO:0000256" key="1">
    <source>
        <dbReference type="ARBA" id="ARBA00022734"/>
    </source>
</evidence>
<gene>
    <name evidence="4" type="primary">LOC100924008</name>
</gene>
<dbReference type="InterPro" id="IPR016186">
    <property type="entry name" value="C-type_lectin-like/link_sf"/>
</dbReference>
<accession>A0A7N4V748</accession>
<dbReference type="GO" id="GO:0030246">
    <property type="term" value="F:carbohydrate binding"/>
    <property type="evidence" value="ECO:0007669"/>
    <property type="project" value="UniProtKB-KW"/>
</dbReference>
<protein>
    <recommendedName>
        <fullName evidence="3">C-type lectin domain-containing protein</fullName>
    </recommendedName>
</protein>
<dbReference type="Proteomes" id="UP000007648">
    <property type="component" value="Unassembled WGS sequence"/>
</dbReference>
<evidence type="ECO:0000256" key="2">
    <source>
        <dbReference type="SAM" id="SignalP"/>
    </source>
</evidence>
<name>A0A7N4V748_SARHA</name>
<dbReference type="SMART" id="SM00034">
    <property type="entry name" value="CLECT"/>
    <property type="match status" value="1"/>
</dbReference>
<reference evidence="4 5" key="1">
    <citation type="journal article" date="2011" name="Proc. Natl. Acad. Sci. U.S.A.">
        <title>Genetic diversity and population structure of the endangered marsupial Sarcophilus harrisii (Tasmanian devil).</title>
        <authorList>
            <person name="Miller W."/>
            <person name="Hayes V.M."/>
            <person name="Ratan A."/>
            <person name="Petersen D.C."/>
            <person name="Wittekindt N.E."/>
            <person name="Miller J."/>
            <person name="Walenz B."/>
            <person name="Knight J."/>
            <person name="Qi J."/>
            <person name="Zhao F."/>
            <person name="Wang Q."/>
            <person name="Bedoya-Reina O.C."/>
            <person name="Katiyar N."/>
            <person name="Tomsho L.P."/>
            <person name="Kasson L.M."/>
            <person name="Hardie R.A."/>
            <person name="Woodbridge P."/>
            <person name="Tindall E.A."/>
            <person name="Bertelsen M.F."/>
            <person name="Dixon D."/>
            <person name="Pyecroft S."/>
            <person name="Helgen K.M."/>
            <person name="Lesk A.M."/>
            <person name="Pringle T.H."/>
            <person name="Patterson N."/>
            <person name="Zhang Y."/>
            <person name="Kreiss A."/>
            <person name="Woods G.M."/>
            <person name="Jones M.E."/>
            <person name="Schuster S.C."/>
        </authorList>
    </citation>
    <scope>NUCLEOTIDE SEQUENCE [LARGE SCALE GENOMIC DNA]</scope>
</reference>
<dbReference type="PROSITE" id="PS50041">
    <property type="entry name" value="C_TYPE_LECTIN_2"/>
    <property type="match status" value="1"/>
</dbReference>
<sequence>MMLAAMMSPSFSGLLLACLLLPCLTQGHQEAPAPPSARSSCPQGFGFHGSHCYGVLGPEETWNTAELLCQGYPSGHLGSLLNEAEAAFVATMIVENGVGQSPVWIGLHDPNKNRRWKWSSNALYLYQAWEKGFPGRTDPNYCVSLTPESGELQPFPSASYRGASSSLCVVWKPGGMGHLLSRI</sequence>
<reference evidence="4" key="2">
    <citation type="submission" date="2025-08" db="UniProtKB">
        <authorList>
            <consortium name="Ensembl"/>
        </authorList>
    </citation>
    <scope>IDENTIFICATION</scope>
</reference>
<dbReference type="InterPro" id="IPR001304">
    <property type="entry name" value="C-type_lectin-like"/>
</dbReference>
<reference evidence="4" key="3">
    <citation type="submission" date="2025-09" db="UniProtKB">
        <authorList>
            <consortium name="Ensembl"/>
        </authorList>
    </citation>
    <scope>IDENTIFICATION</scope>
</reference>
<feature type="domain" description="C-type lectin" evidence="3">
    <location>
        <begin position="48"/>
        <end position="150"/>
    </location>
</feature>
<keyword evidence="2" id="KW-0732">Signal</keyword>
<dbReference type="InterPro" id="IPR016187">
    <property type="entry name" value="CTDL_fold"/>
</dbReference>
<dbReference type="SUPFAM" id="SSF56436">
    <property type="entry name" value="C-type lectin-like"/>
    <property type="match status" value="1"/>
</dbReference>
<dbReference type="Gene3D" id="3.10.100.10">
    <property type="entry name" value="Mannose-Binding Protein A, subunit A"/>
    <property type="match status" value="1"/>
</dbReference>
<dbReference type="FunCoup" id="A0A7N4V748">
    <property type="interactions" value="29"/>
</dbReference>
<evidence type="ECO:0000313" key="5">
    <source>
        <dbReference type="Proteomes" id="UP000007648"/>
    </source>
</evidence>
<evidence type="ECO:0000259" key="3">
    <source>
        <dbReference type="PROSITE" id="PS50041"/>
    </source>
</evidence>
<keyword evidence="5" id="KW-1185">Reference proteome</keyword>
<feature type="signal peptide" evidence="2">
    <location>
        <begin position="1"/>
        <end position="27"/>
    </location>
</feature>
<evidence type="ECO:0000313" key="4">
    <source>
        <dbReference type="Ensembl" id="ENSSHAP00000043535.1"/>
    </source>
</evidence>
<dbReference type="PRINTS" id="PR01504">
    <property type="entry name" value="PNCREATITSAP"/>
</dbReference>
<dbReference type="InParanoid" id="A0A7N4V748"/>
<keyword evidence="1" id="KW-0430">Lectin</keyword>
<dbReference type="PANTHER" id="PTHR22803">
    <property type="entry name" value="MANNOSE, PHOSPHOLIPASE, LECTIN RECEPTOR RELATED"/>
    <property type="match status" value="1"/>
</dbReference>